<gene>
    <name evidence="2" type="ORF">AACH11_04885</name>
</gene>
<accession>A0ABU9B6F7</accession>
<dbReference type="EMBL" id="JBBUTF010000004">
    <property type="protein sequence ID" value="MEK8025296.1"/>
    <property type="molecule type" value="Genomic_DNA"/>
</dbReference>
<reference evidence="2 3" key="1">
    <citation type="submission" date="2024-04" db="EMBL/GenBank/DDBJ databases">
        <title>Novel species of the genus Ideonella isolated from streams.</title>
        <authorList>
            <person name="Lu H."/>
        </authorList>
    </citation>
    <scope>NUCLEOTIDE SEQUENCE [LARGE SCALE GENOMIC DNA]</scope>
    <source>
        <strain evidence="2 3">BYS139W</strain>
    </source>
</reference>
<evidence type="ECO:0000313" key="2">
    <source>
        <dbReference type="EMBL" id="MEK8025296.1"/>
    </source>
</evidence>
<comment type="caution">
    <text evidence="2">The sequence shown here is derived from an EMBL/GenBank/DDBJ whole genome shotgun (WGS) entry which is preliminary data.</text>
</comment>
<organism evidence="2 3">
    <name type="scientific">Pseudaquabacterium rugosum</name>
    <dbReference type="NCBI Taxonomy" id="2984194"/>
    <lineage>
        <taxon>Bacteria</taxon>
        <taxon>Pseudomonadati</taxon>
        <taxon>Pseudomonadota</taxon>
        <taxon>Betaproteobacteria</taxon>
        <taxon>Burkholderiales</taxon>
        <taxon>Sphaerotilaceae</taxon>
        <taxon>Pseudaquabacterium</taxon>
    </lineage>
</organism>
<dbReference type="RefSeq" id="WP_341373081.1">
    <property type="nucleotide sequence ID" value="NZ_JBBUTF010000004.1"/>
</dbReference>
<evidence type="ECO:0008006" key="4">
    <source>
        <dbReference type="Google" id="ProtNLM"/>
    </source>
</evidence>
<feature type="transmembrane region" description="Helical" evidence="1">
    <location>
        <begin position="196"/>
        <end position="216"/>
    </location>
</feature>
<feature type="transmembrane region" description="Helical" evidence="1">
    <location>
        <begin position="74"/>
        <end position="92"/>
    </location>
</feature>
<feature type="transmembrane region" description="Helical" evidence="1">
    <location>
        <begin position="159"/>
        <end position="176"/>
    </location>
</feature>
<dbReference type="Proteomes" id="UP001368500">
    <property type="component" value="Unassembled WGS sequence"/>
</dbReference>
<keyword evidence="1" id="KW-0812">Transmembrane</keyword>
<protein>
    <recommendedName>
        <fullName evidence="4">MotA/TolQ/ExbB proton channel domain-containing protein</fullName>
    </recommendedName>
</protein>
<evidence type="ECO:0000313" key="3">
    <source>
        <dbReference type="Proteomes" id="UP001368500"/>
    </source>
</evidence>
<proteinExistence type="predicted"/>
<sequence length="252" mass="26612">MHAIWTALTRGRGARLSAPSTGGEATHRGAADRRREPVEPLWLEWLALGGLLLFGAWVLGTRGVWALLLGSDPTGLTLVIILVFAGATAWCGGRARELQRQRALLAQAVAGGRAGWAGEYLQALRDGARDADAPAELLAEHTHGPHATAWWVNGIQLKLGLLGKVIGFSVLALQIGQVQSFDASQSQDLLRSLTSGLGIALLTTMVGLVGNILLGLQLTRLDRWADALSADIQRAGLALPPAAAVPRPATER</sequence>
<keyword evidence="3" id="KW-1185">Reference proteome</keyword>
<keyword evidence="1" id="KW-0472">Membrane</keyword>
<keyword evidence="1" id="KW-1133">Transmembrane helix</keyword>
<evidence type="ECO:0000256" key="1">
    <source>
        <dbReference type="SAM" id="Phobius"/>
    </source>
</evidence>
<name>A0ABU9B6F7_9BURK</name>
<feature type="transmembrane region" description="Helical" evidence="1">
    <location>
        <begin position="42"/>
        <end position="68"/>
    </location>
</feature>